<feature type="compositionally biased region" description="Low complexity" evidence="1">
    <location>
        <begin position="248"/>
        <end position="261"/>
    </location>
</feature>
<sequence>MAELTPPGPATIDDAQVPQGETTTDLASADNSAHASPTSTAAELSEARPSHTRTNTPAPPYEARIVTHAASEVDYTEPLGESRADPVSRLQSVLEALPTPIAGLASDSDTIDRPPSIVDFQLSWPEKSDLHADPPSQQQISSFENRRGTGGWSVGDTLPTGTVLGLFGPEEPGSRAAQLRRAPAAERRRPRLRAVDPSSTPPQIAQQPHRPPVGTGAPRIPLPRITGNRDAARPAVPFAPNPFPRLKAPPVAAARPTAAQPDPAIAKHALTSRPPTNPPDLNPPKVVHKSAADGQQRHDAASSQADLDIWPLYLEHALTEDKETVQAWNSDLDSILIFAALFSAVLTTLVIESYKNLQPDPQVEMMRAILLQLQKNDNASESVQTPVPPFRLTSSAVRVNVYWFSSLILSLATALLAILAKQWVNYLLAGLSPVPAMQGRHRQYRMDGLHKWNLPALLSFLPLLLHIALLLFFAGLVDFVWEINGSVAIVSAVLVISAFLVYAATNLLSYIYPECPFKTSATVFISVGHDLGHMMYVKIALNTRLAWESMRTLSRHVSRILRAPRALGRRTLRVAVADLHQTKAHVESEKLKYNNTLRISSLRHQDERFISQNASLMDARVFLWLVHNSGRLENPEELGHALMRFPQLVRHRRLMIQEGAATFLERLLKSWFDGPWVTLRDRHQRGVTSAVRTLSMLASEAEVDGAEYTEAAIPEGTVLDKTPFLPVQRVPHTNLFLSSHSLQLVGHLLGQLGSLSLPLAAFALRLSVQLTEGDQAMIWARIGGNKVIEQFLQRIMVFKHEDQPASELTPAVNTVIYLALVDVSRRQRNGFALSPSGSPQTNDTRYWMTVLLNIMHRAPMNSVLLRQICWGMCALSWSLLPQANGVALQPLIPRLQSMNNLSYSLMDLLSHDQDPEVLSTVVIALERMLWNVGPNTWEDHGDLCKALQLRYSRFLADLYQGLQSGKIPAFRISRILVSLTRIAAYLSFFDQNAFEDARAPLTATVFSILRYLIAQKVSVPPPQASGPDERAQPTESYVLDKATRIWIYRAACRIVVLYMDNPRWKLDYGGHDADDVIYAYDLDSVVAIGADVVSAVKTLSTRHDEPRWRPLQPYTLDAFCSIMSHVFTQGLRPNSDLREIGGWDESAVRMVSEAVRTWGLLDVALSSKRPCVHVDILVPAVHNIYTTLYAGDRPLRPLHARRPNQLKAVNVGTRYDQRHPAHEMAFALGNTFVPFLRKFTEEMKDGSHTYPAMHELLIELTCIAGYLAYFEYPRELPQEEVEEAMVQYLRVLVRPGPVALPVKVRRHAWRALGSMAALYVQNVPALARGDIVRHFRCDRASPDELAVGFVWVMTIRNTQLQNEGGPKTHCSECALPEVAGRVKEQMRYVPKAIAEVALEMMSDVWDSTDWESVAIKNRLMHHGVGAQVRGLSTAAAAEGTLGNLAEKLATRIEMMPTNGVALERRLTM</sequence>
<keyword evidence="2" id="KW-1133">Transmembrane helix</keyword>
<evidence type="ECO:0000256" key="2">
    <source>
        <dbReference type="SAM" id="Phobius"/>
    </source>
</evidence>
<dbReference type="Pfam" id="PF20153">
    <property type="entry name" value="DUF6535"/>
    <property type="match status" value="1"/>
</dbReference>
<feature type="domain" description="DUF6535" evidence="3">
    <location>
        <begin position="310"/>
        <end position="482"/>
    </location>
</feature>
<feature type="compositionally biased region" description="Polar residues" evidence="1">
    <location>
        <begin position="19"/>
        <end position="42"/>
    </location>
</feature>
<dbReference type="InterPro" id="IPR045338">
    <property type="entry name" value="DUF6535"/>
</dbReference>
<reference evidence="4 5" key="1">
    <citation type="journal article" date="2018" name="Biotechnol. Biofuels">
        <title>Integrative visual omics of the white-rot fungus Polyporus brumalis exposes the biotechnological potential of its oxidative enzymes for delignifying raw plant biomass.</title>
        <authorList>
            <person name="Miyauchi S."/>
            <person name="Rancon A."/>
            <person name="Drula E."/>
            <person name="Hage H."/>
            <person name="Chaduli D."/>
            <person name="Favel A."/>
            <person name="Grisel S."/>
            <person name="Henrissat B."/>
            <person name="Herpoel-Gimbert I."/>
            <person name="Ruiz-Duenas F.J."/>
            <person name="Chevret D."/>
            <person name="Hainaut M."/>
            <person name="Lin J."/>
            <person name="Wang M."/>
            <person name="Pangilinan J."/>
            <person name="Lipzen A."/>
            <person name="Lesage-Meessen L."/>
            <person name="Navarro D."/>
            <person name="Riley R."/>
            <person name="Grigoriev I.V."/>
            <person name="Zhou S."/>
            <person name="Raouche S."/>
            <person name="Rosso M.N."/>
        </authorList>
    </citation>
    <scope>NUCLEOTIDE SEQUENCE [LARGE SCALE GENOMIC DNA]</scope>
    <source>
        <strain evidence="4 5">BRFM 1820</strain>
    </source>
</reference>
<protein>
    <recommendedName>
        <fullName evidence="3">DUF6535 domain-containing protein</fullName>
    </recommendedName>
</protein>
<feature type="region of interest" description="Disordered" evidence="1">
    <location>
        <begin position="1"/>
        <end position="61"/>
    </location>
</feature>
<proteinExistence type="predicted"/>
<keyword evidence="2" id="KW-0472">Membrane</keyword>
<dbReference type="STRING" id="139420.A0A371D2A3"/>
<feature type="transmembrane region" description="Helical" evidence="2">
    <location>
        <begin position="335"/>
        <end position="357"/>
    </location>
</feature>
<evidence type="ECO:0000256" key="1">
    <source>
        <dbReference type="SAM" id="MobiDB-lite"/>
    </source>
</evidence>
<feature type="transmembrane region" description="Helical" evidence="2">
    <location>
        <begin position="456"/>
        <end position="481"/>
    </location>
</feature>
<evidence type="ECO:0000259" key="3">
    <source>
        <dbReference type="Pfam" id="PF20153"/>
    </source>
</evidence>
<feature type="transmembrane region" description="Helical" evidence="2">
    <location>
        <begin position="488"/>
        <end position="512"/>
    </location>
</feature>
<dbReference type="EMBL" id="KZ857425">
    <property type="protein sequence ID" value="RDX46676.1"/>
    <property type="molecule type" value="Genomic_DNA"/>
</dbReference>
<dbReference type="OrthoDB" id="2757524at2759"/>
<organism evidence="4 5">
    <name type="scientific">Lentinus brumalis</name>
    <dbReference type="NCBI Taxonomy" id="2498619"/>
    <lineage>
        <taxon>Eukaryota</taxon>
        <taxon>Fungi</taxon>
        <taxon>Dikarya</taxon>
        <taxon>Basidiomycota</taxon>
        <taxon>Agaricomycotina</taxon>
        <taxon>Agaricomycetes</taxon>
        <taxon>Polyporales</taxon>
        <taxon>Polyporaceae</taxon>
        <taxon>Lentinus</taxon>
    </lineage>
</organism>
<feature type="transmembrane region" description="Helical" evidence="2">
    <location>
        <begin position="401"/>
        <end position="420"/>
    </location>
</feature>
<gene>
    <name evidence="4" type="ORF">OH76DRAFT_1406758</name>
</gene>
<evidence type="ECO:0000313" key="4">
    <source>
        <dbReference type="EMBL" id="RDX46676.1"/>
    </source>
</evidence>
<keyword evidence="2" id="KW-0812">Transmembrane</keyword>
<dbReference type="Proteomes" id="UP000256964">
    <property type="component" value="Unassembled WGS sequence"/>
</dbReference>
<feature type="region of interest" description="Disordered" evidence="1">
    <location>
        <begin position="129"/>
        <end position="261"/>
    </location>
</feature>
<keyword evidence="5" id="KW-1185">Reference proteome</keyword>
<name>A0A371D2A3_9APHY</name>
<accession>A0A371D2A3</accession>
<evidence type="ECO:0000313" key="5">
    <source>
        <dbReference type="Proteomes" id="UP000256964"/>
    </source>
</evidence>
<feature type="compositionally biased region" description="Polar residues" evidence="1">
    <location>
        <begin position="197"/>
        <end position="206"/>
    </location>
</feature>